<dbReference type="InParanoid" id="A0A212PX27"/>
<evidence type="ECO:0000259" key="1">
    <source>
        <dbReference type="Pfam" id="PF18765"/>
    </source>
</evidence>
<dbReference type="Pfam" id="PF18765">
    <property type="entry name" value="Polbeta"/>
    <property type="match status" value="1"/>
</dbReference>
<dbReference type="SUPFAM" id="SSF81301">
    <property type="entry name" value="Nucleotidyltransferase"/>
    <property type="match status" value="1"/>
</dbReference>
<dbReference type="GO" id="GO:0016740">
    <property type="term" value="F:transferase activity"/>
    <property type="evidence" value="ECO:0007669"/>
    <property type="project" value="UniProtKB-KW"/>
</dbReference>
<keyword evidence="2" id="KW-0808">Transferase</keyword>
<keyword evidence="3" id="KW-1185">Reference proteome</keyword>
<dbReference type="Gene3D" id="3.30.460.10">
    <property type="entry name" value="Beta Polymerase, domain 2"/>
    <property type="match status" value="1"/>
</dbReference>
<organism evidence="2 3">
    <name type="scientific">Thermoflexus hugenholtzii JAD2</name>
    <dbReference type="NCBI Taxonomy" id="877466"/>
    <lineage>
        <taxon>Bacteria</taxon>
        <taxon>Bacillati</taxon>
        <taxon>Chloroflexota</taxon>
        <taxon>Thermoflexia</taxon>
        <taxon>Thermoflexales</taxon>
        <taxon>Thermoflexaceae</taxon>
        <taxon>Thermoflexus</taxon>
    </lineage>
</organism>
<name>A0A212PX27_9CHLR</name>
<reference evidence="3" key="1">
    <citation type="submission" date="2017-06" db="EMBL/GenBank/DDBJ databases">
        <authorList>
            <person name="Varghese N."/>
            <person name="Submissions S."/>
        </authorList>
    </citation>
    <scope>NUCLEOTIDE SEQUENCE [LARGE SCALE GENOMIC DNA]</scope>
    <source>
        <strain evidence="3">JAD2</strain>
    </source>
</reference>
<dbReference type="RefSeq" id="WP_088569963.1">
    <property type="nucleotide sequence ID" value="NZ_FYEK01000003.1"/>
</dbReference>
<dbReference type="OrthoDB" id="159301at2"/>
<dbReference type="EMBL" id="FYEK01000003">
    <property type="protein sequence ID" value="SNB51568.1"/>
    <property type="molecule type" value="Genomic_DNA"/>
</dbReference>
<dbReference type="CDD" id="cd05403">
    <property type="entry name" value="NT_KNTase_like"/>
    <property type="match status" value="1"/>
</dbReference>
<accession>A0A212PX27</accession>
<protein>
    <submittedName>
        <fullName evidence="2">Predicted nucleotidyltransferase</fullName>
    </submittedName>
</protein>
<feature type="domain" description="Polymerase beta nucleotidyltransferase" evidence="1">
    <location>
        <begin position="42"/>
        <end position="120"/>
    </location>
</feature>
<proteinExistence type="predicted"/>
<dbReference type="PIRSF" id="PIRSF020217">
    <property type="entry name" value="UCP020217"/>
    <property type="match status" value="1"/>
</dbReference>
<gene>
    <name evidence="2" type="ORF">SAMN02746019_00021690</name>
</gene>
<dbReference type="InterPro" id="IPR041633">
    <property type="entry name" value="Polbeta"/>
</dbReference>
<sequence>MSERLDDLEPYRKGWRRREQDRRIEGAKRRERAWRVAARAARLLKESFGVRQVWAFGSLVRNQLDERSDIDLAVAGLAERDLCRAVGRLQSLDPDFPIDVVRLEDAPPSLRRRIEQEGVPL</sequence>
<dbReference type="InterPro" id="IPR043519">
    <property type="entry name" value="NT_sf"/>
</dbReference>
<dbReference type="Proteomes" id="UP000197025">
    <property type="component" value="Unassembled WGS sequence"/>
</dbReference>
<evidence type="ECO:0000313" key="3">
    <source>
        <dbReference type="Proteomes" id="UP000197025"/>
    </source>
</evidence>
<dbReference type="AlphaFoldDB" id="A0A212PX27"/>
<dbReference type="InterPro" id="IPR024700">
    <property type="entry name" value="UCP020217"/>
</dbReference>
<evidence type="ECO:0000313" key="2">
    <source>
        <dbReference type="EMBL" id="SNB51568.1"/>
    </source>
</evidence>